<proteinExistence type="inferred from homology"/>
<dbReference type="InterPro" id="IPR029044">
    <property type="entry name" value="Nucleotide-diphossugar_trans"/>
</dbReference>
<dbReference type="NCBIfam" id="NF003962">
    <property type="entry name" value="PRK05454.2-5"/>
    <property type="match status" value="1"/>
</dbReference>
<reference evidence="14 15" key="1">
    <citation type="submission" date="2024-02" db="EMBL/GenBank/DDBJ databases">
        <title>Genome analysis and characterization of Microbaculum marinisediminis sp. nov., isolated from marine sediment.</title>
        <authorList>
            <person name="Du Z.-J."/>
            <person name="Ye Y.-Q."/>
            <person name="Zhang Z.-R."/>
            <person name="Yuan S.-M."/>
            <person name="Zhang X.-Y."/>
        </authorList>
    </citation>
    <scope>NUCLEOTIDE SEQUENCE [LARGE SCALE GENOMIC DNA]</scope>
    <source>
        <strain evidence="14 15">SDUM1044001</strain>
    </source>
</reference>
<dbReference type="NCBIfam" id="NF003958">
    <property type="entry name" value="PRK05454.2-1"/>
    <property type="match status" value="1"/>
</dbReference>
<feature type="domain" description="Glycosyltransferase 2-like" evidence="13">
    <location>
        <begin position="231"/>
        <end position="424"/>
    </location>
</feature>
<feature type="transmembrane region" description="Helical" evidence="12">
    <location>
        <begin position="571"/>
        <end position="593"/>
    </location>
</feature>
<protein>
    <recommendedName>
        <fullName evidence="4">Glucans biosynthesis glucosyltransferase H</fullName>
    </recommendedName>
</protein>
<dbReference type="GO" id="GO:0005886">
    <property type="term" value="C:plasma membrane"/>
    <property type="evidence" value="ECO:0007669"/>
    <property type="project" value="UniProtKB-SubCell"/>
</dbReference>
<dbReference type="Pfam" id="PF13632">
    <property type="entry name" value="Glyco_trans_2_3"/>
    <property type="match status" value="1"/>
</dbReference>
<keyword evidence="15" id="KW-1185">Reference proteome</keyword>
<keyword evidence="9 12" id="KW-0812">Transmembrane</keyword>
<dbReference type="InterPro" id="IPR001173">
    <property type="entry name" value="Glyco_trans_2-like"/>
</dbReference>
<accession>A0AAW9RY06</accession>
<dbReference type="GO" id="GO:0016758">
    <property type="term" value="F:hexosyltransferase activity"/>
    <property type="evidence" value="ECO:0007669"/>
    <property type="project" value="TreeGrafter"/>
</dbReference>
<evidence type="ECO:0000256" key="1">
    <source>
        <dbReference type="ARBA" id="ARBA00004429"/>
    </source>
</evidence>
<dbReference type="RefSeq" id="WP_340330186.1">
    <property type="nucleotide sequence ID" value="NZ_JAZHOF010000005.1"/>
</dbReference>
<comment type="pathway">
    <text evidence="2">Glycan metabolism; osmoregulated periplasmic glucan (OPG) biosynthesis.</text>
</comment>
<feature type="transmembrane region" description="Helical" evidence="12">
    <location>
        <begin position="54"/>
        <end position="75"/>
    </location>
</feature>
<dbReference type="CDD" id="cd04191">
    <property type="entry name" value="Glucan_BSP_MdoH"/>
    <property type="match status" value="1"/>
</dbReference>
<keyword evidence="5" id="KW-1003">Cell membrane</keyword>
<dbReference type="PANTHER" id="PTHR43867:SF5">
    <property type="entry name" value="GLUCANS BIOSYNTHESIS GLUCOSYLTRANSFERASE H"/>
    <property type="match status" value="1"/>
</dbReference>
<evidence type="ECO:0000256" key="4">
    <source>
        <dbReference type="ARBA" id="ARBA00020585"/>
    </source>
</evidence>
<keyword evidence="6" id="KW-0997">Cell inner membrane</keyword>
<evidence type="ECO:0000256" key="2">
    <source>
        <dbReference type="ARBA" id="ARBA00005001"/>
    </source>
</evidence>
<comment type="caution">
    <text evidence="14">The sequence shown here is derived from an EMBL/GenBank/DDBJ whole genome shotgun (WGS) entry which is preliminary data.</text>
</comment>
<dbReference type="NCBIfam" id="NF003956">
    <property type="entry name" value="PRK05454.1-3"/>
    <property type="match status" value="1"/>
</dbReference>
<evidence type="ECO:0000256" key="12">
    <source>
        <dbReference type="SAM" id="Phobius"/>
    </source>
</evidence>
<dbReference type="PANTHER" id="PTHR43867">
    <property type="entry name" value="CELLULOSE SYNTHASE CATALYTIC SUBUNIT A [UDP-FORMING]"/>
    <property type="match status" value="1"/>
</dbReference>
<dbReference type="InterPro" id="IPR050321">
    <property type="entry name" value="Glycosyltr_2/OpgH_subfam"/>
</dbReference>
<evidence type="ECO:0000259" key="13">
    <source>
        <dbReference type="Pfam" id="PF13632"/>
    </source>
</evidence>
<evidence type="ECO:0000256" key="3">
    <source>
        <dbReference type="ARBA" id="ARBA00009337"/>
    </source>
</evidence>
<keyword evidence="7 14" id="KW-0328">Glycosyltransferase</keyword>
<feature type="transmembrane region" description="Helical" evidence="12">
    <location>
        <begin position="403"/>
        <end position="428"/>
    </location>
</feature>
<evidence type="ECO:0000256" key="6">
    <source>
        <dbReference type="ARBA" id="ARBA00022519"/>
    </source>
</evidence>
<evidence type="ECO:0000313" key="14">
    <source>
        <dbReference type="EMBL" id="MEJ8572486.1"/>
    </source>
</evidence>
<organism evidence="14 15">
    <name type="scientific">Microbaculum marinum</name>
    <dbReference type="NCBI Taxonomy" id="1764581"/>
    <lineage>
        <taxon>Bacteria</taxon>
        <taxon>Pseudomonadati</taxon>
        <taxon>Pseudomonadota</taxon>
        <taxon>Alphaproteobacteria</taxon>
        <taxon>Hyphomicrobiales</taxon>
        <taxon>Tepidamorphaceae</taxon>
        <taxon>Microbaculum</taxon>
    </lineage>
</organism>
<keyword evidence="8 14" id="KW-0808">Transferase</keyword>
<sequence length="720" mass="78100">MVGVTGFRPNEPIPLPEAALPREAGMQMPVQDLRSLPDTARTRRRDPHAWMPRLFVFGGAALVAGLLIHEMYAVLTVARMTPIEAVMLALFAINISWIALAFTTALAGMATLLSGRHVADVPPQDGRLPNERTAILIPAYNENAAQVFAAAAAIGESLAEADAADCFDIFVLSDTTDPDAWIAEEAAFRAVLRRPGKRARVFYRRRHRNTERKAGNVADWCKRFGAAYPCFVVLDADSLMEADTLVRMALAMEADPALGLLQTVPAVVNRNTLFARLQQFAGRVYGPVMSAGLAAWARRDGNYWGHNAIIRTRAFAESAGLPHLRGRPPFGGHILSHDFVEAALMRRAGWDVVLAPTLGGSYEESPPSLIDLATRDRRWCQGNLQHAKVLFARGLRWPSRAHMAMGIMSYVASPVWLIFLIAGLLLALQAQFIRPEYFTDEFQLFPTWPSIDSERAIGLFLMTMTILFLPKLFGLAVALCNGALRRGLGGPARAVAGVLTESVVSALLAPIMMAIQSGAVADTLMGRDAGWQPQRRDDGSVPFSEVFRRHRAHMGLGIVLGGSAWAVSPQVFAWMSPAVAGLVLAAALSALTARRDVGLALRRIGILTIPEERSEPDILRRAEAAAADLAEAMGPPREACMRLSADPALLAFHRASLVPDTPHGRGGIDETLVLGLARLENAQSLEDAVRYLSPREKLAVLANPEGLDHLALLPRAEAAE</sequence>
<evidence type="ECO:0000256" key="8">
    <source>
        <dbReference type="ARBA" id="ARBA00022679"/>
    </source>
</evidence>
<keyword evidence="10 12" id="KW-1133">Transmembrane helix</keyword>
<dbReference type="EMBL" id="JAZHOF010000005">
    <property type="protein sequence ID" value="MEJ8572486.1"/>
    <property type="molecule type" value="Genomic_DNA"/>
</dbReference>
<comment type="subcellular location">
    <subcellularLocation>
        <location evidence="1">Cell inner membrane</location>
        <topology evidence="1">Multi-pass membrane protein</topology>
    </subcellularLocation>
</comment>
<evidence type="ECO:0000313" key="15">
    <source>
        <dbReference type="Proteomes" id="UP001378188"/>
    </source>
</evidence>
<dbReference type="Gene3D" id="3.90.550.10">
    <property type="entry name" value="Spore Coat Polysaccharide Biosynthesis Protein SpsA, Chain A"/>
    <property type="match status" value="1"/>
</dbReference>
<feature type="transmembrane region" description="Helical" evidence="12">
    <location>
        <begin position="456"/>
        <end position="480"/>
    </location>
</feature>
<dbReference type="AlphaFoldDB" id="A0AAW9RY06"/>
<gene>
    <name evidence="14" type="primary">mdoH</name>
    <name evidence="14" type="ORF">V3328_13430</name>
</gene>
<name>A0AAW9RY06_9HYPH</name>
<feature type="transmembrane region" description="Helical" evidence="12">
    <location>
        <begin position="87"/>
        <end position="107"/>
    </location>
</feature>
<keyword evidence="11 12" id="KW-0472">Membrane</keyword>
<comment type="similarity">
    <text evidence="3">Belongs to the glycosyltransferase 2 family. OpgH subfamily.</text>
</comment>
<evidence type="ECO:0000256" key="9">
    <source>
        <dbReference type="ARBA" id="ARBA00022692"/>
    </source>
</evidence>
<dbReference type="Proteomes" id="UP001378188">
    <property type="component" value="Unassembled WGS sequence"/>
</dbReference>
<evidence type="ECO:0000256" key="10">
    <source>
        <dbReference type="ARBA" id="ARBA00022989"/>
    </source>
</evidence>
<feature type="transmembrane region" description="Helical" evidence="12">
    <location>
        <begin position="492"/>
        <end position="515"/>
    </location>
</feature>
<evidence type="ECO:0000256" key="11">
    <source>
        <dbReference type="ARBA" id="ARBA00023136"/>
    </source>
</evidence>
<evidence type="ECO:0000256" key="7">
    <source>
        <dbReference type="ARBA" id="ARBA00022676"/>
    </source>
</evidence>
<evidence type="ECO:0000256" key="5">
    <source>
        <dbReference type="ARBA" id="ARBA00022475"/>
    </source>
</evidence>
<dbReference type="SUPFAM" id="SSF53448">
    <property type="entry name" value="Nucleotide-diphospho-sugar transferases"/>
    <property type="match status" value="1"/>
</dbReference>